<evidence type="ECO:0000256" key="3">
    <source>
        <dbReference type="ARBA" id="ARBA00022722"/>
    </source>
</evidence>
<evidence type="ECO:0000259" key="6">
    <source>
        <dbReference type="Pfam" id="PF01368"/>
    </source>
</evidence>
<sequence>MEKWFIKSGKSDISFDNLNLSNYMKKILSNRELGTAENVQSFLNPDISNLHSPILLPDLIKATNLIMQNIREEKRIRIVGDYDVDGVTSTFILCKGLRNIGANVDYKIPHRVEDGYGINENIIDYAKNDGIDLIITCDNGIAAMKALDHANDLGINVIITDHHEVQYVDGVEQLPTAIAIINPKRSSSKYPFNGICGAVVAFKLIQQLYVINGKDEEEFMNEFLPFATIGTVCDVMSLVDENRNIVAEGIKKLNETSNIGLKAMIEVCQIEGNLDVYHIGFIIGPTINSSGRLESAELSLELFLESNYSQAIVMAKELRELNQKRQKLTEEGYLKVDELIEKYELDKKLRILMVKETSIDESIIGIIAGRIKEKYNRPTLVFTKSRNFLKASGRSIEEYNMFENLEKYKDRFRAFGGHKMACGLSIDEDRLKDFIVDVNNDSNLSKEDLVKKIYIDSIVPLEDVNFNMISDLEILKPYGNGNPKPIFASLNLKIFNFSVLGKNKNVLKFDVSDGKNVRKGLYFKTVEEFIFELGNELGLIDEVYKLVDNKNNSILVDLVYNPVINEFRGVKNIELRISSMRVSKKKL</sequence>
<comment type="similarity">
    <text evidence="1">Belongs to the RecJ family.</text>
</comment>
<evidence type="ECO:0000256" key="2">
    <source>
        <dbReference type="ARBA" id="ARBA00019841"/>
    </source>
</evidence>
<feature type="domain" description="DDH" evidence="6">
    <location>
        <begin position="75"/>
        <end position="231"/>
    </location>
</feature>
<dbReference type="InterPro" id="IPR041122">
    <property type="entry name" value="RecJ_OB"/>
</dbReference>
<dbReference type="InterPro" id="IPR004610">
    <property type="entry name" value="RecJ"/>
</dbReference>
<evidence type="ECO:0000256" key="1">
    <source>
        <dbReference type="ARBA" id="ARBA00005915"/>
    </source>
</evidence>
<dbReference type="PANTHER" id="PTHR30255">
    <property type="entry name" value="SINGLE-STRANDED-DNA-SPECIFIC EXONUCLEASE RECJ"/>
    <property type="match status" value="1"/>
</dbReference>
<keyword evidence="3" id="KW-0540">Nuclease</keyword>
<dbReference type="Gene3D" id="3.90.1640.30">
    <property type="match status" value="1"/>
</dbReference>
<evidence type="ECO:0000313" key="10">
    <source>
        <dbReference type="Proteomes" id="UP000254777"/>
    </source>
</evidence>
<evidence type="ECO:0000313" key="9">
    <source>
        <dbReference type="EMBL" id="SUB76138.1"/>
    </source>
</evidence>
<evidence type="ECO:0000259" key="8">
    <source>
        <dbReference type="Pfam" id="PF17768"/>
    </source>
</evidence>
<proteinExistence type="inferred from homology"/>
<dbReference type="GO" id="GO:0006281">
    <property type="term" value="P:DNA repair"/>
    <property type="evidence" value="ECO:0007669"/>
    <property type="project" value="InterPro"/>
</dbReference>
<keyword evidence="4 9" id="KW-0378">Hydrolase</keyword>
<accession>A0A379DDS1</accession>
<dbReference type="RefSeq" id="WP_115312254.1">
    <property type="nucleotide sequence ID" value="NZ_UGTH01000001.1"/>
</dbReference>
<dbReference type="Pfam" id="PF17768">
    <property type="entry name" value="RecJ_OB"/>
    <property type="match status" value="1"/>
</dbReference>
<organism evidence="9 10">
    <name type="scientific">Peptoniphilus indolicus</name>
    <dbReference type="NCBI Taxonomy" id="33030"/>
    <lineage>
        <taxon>Bacteria</taxon>
        <taxon>Bacillati</taxon>
        <taxon>Bacillota</taxon>
        <taxon>Tissierellia</taxon>
        <taxon>Tissierellales</taxon>
        <taxon>Peptoniphilaceae</taxon>
        <taxon>Peptoniphilus</taxon>
    </lineage>
</organism>
<dbReference type="GO" id="GO:0003676">
    <property type="term" value="F:nucleic acid binding"/>
    <property type="evidence" value="ECO:0007669"/>
    <property type="project" value="InterPro"/>
</dbReference>
<dbReference type="GO" id="GO:0006310">
    <property type="term" value="P:DNA recombination"/>
    <property type="evidence" value="ECO:0007669"/>
    <property type="project" value="InterPro"/>
</dbReference>
<dbReference type="Pfam" id="PF02272">
    <property type="entry name" value="DHHA1"/>
    <property type="match status" value="1"/>
</dbReference>
<reference evidence="9 10" key="1">
    <citation type="submission" date="2018-06" db="EMBL/GenBank/DDBJ databases">
        <authorList>
            <consortium name="Pathogen Informatics"/>
            <person name="Doyle S."/>
        </authorList>
    </citation>
    <scope>NUCLEOTIDE SEQUENCE [LARGE SCALE GENOMIC DNA]</scope>
    <source>
        <strain evidence="9 10">NCTC11088</strain>
    </source>
</reference>
<dbReference type="InterPro" id="IPR051673">
    <property type="entry name" value="SSDNA_exonuclease_RecJ"/>
</dbReference>
<dbReference type="AlphaFoldDB" id="A0A379DDS1"/>
<dbReference type="SUPFAM" id="SSF64182">
    <property type="entry name" value="DHH phosphoesterases"/>
    <property type="match status" value="1"/>
</dbReference>
<keyword evidence="5 9" id="KW-0269">Exonuclease</keyword>
<evidence type="ECO:0000256" key="4">
    <source>
        <dbReference type="ARBA" id="ARBA00022801"/>
    </source>
</evidence>
<dbReference type="PANTHER" id="PTHR30255:SF2">
    <property type="entry name" value="SINGLE-STRANDED-DNA-SPECIFIC EXONUCLEASE RECJ"/>
    <property type="match status" value="1"/>
</dbReference>
<dbReference type="Pfam" id="PF01368">
    <property type="entry name" value="DHH"/>
    <property type="match status" value="1"/>
</dbReference>
<dbReference type="NCBIfam" id="TIGR00644">
    <property type="entry name" value="recJ"/>
    <property type="match status" value="1"/>
</dbReference>
<dbReference type="InterPro" id="IPR001667">
    <property type="entry name" value="DDH_dom"/>
</dbReference>
<dbReference type="InterPro" id="IPR003156">
    <property type="entry name" value="DHHA1_dom"/>
</dbReference>
<protein>
    <recommendedName>
        <fullName evidence="2">Single-stranded-DNA-specific exonuclease RecJ</fullName>
    </recommendedName>
</protein>
<feature type="domain" description="RecJ OB" evidence="8">
    <location>
        <begin position="455"/>
        <end position="578"/>
    </location>
</feature>
<gene>
    <name evidence="9" type="primary">recJ</name>
    <name evidence="9" type="ORF">NCTC11088_01950</name>
</gene>
<dbReference type="EMBL" id="UGTH01000001">
    <property type="protein sequence ID" value="SUB76138.1"/>
    <property type="molecule type" value="Genomic_DNA"/>
</dbReference>
<dbReference type="Gene3D" id="3.10.310.30">
    <property type="match status" value="1"/>
</dbReference>
<feature type="domain" description="DHHA1" evidence="7">
    <location>
        <begin position="354"/>
        <end position="438"/>
    </location>
</feature>
<evidence type="ECO:0000256" key="5">
    <source>
        <dbReference type="ARBA" id="ARBA00022839"/>
    </source>
</evidence>
<evidence type="ECO:0000259" key="7">
    <source>
        <dbReference type="Pfam" id="PF02272"/>
    </source>
</evidence>
<name>A0A379DDS1_9FIRM</name>
<dbReference type="InterPro" id="IPR038763">
    <property type="entry name" value="DHH_sf"/>
</dbReference>
<dbReference type="Proteomes" id="UP000254777">
    <property type="component" value="Unassembled WGS sequence"/>
</dbReference>
<dbReference type="GO" id="GO:0008409">
    <property type="term" value="F:5'-3' exonuclease activity"/>
    <property type="evidence" value="ECO:0007669"/>
    <property type="project" value="InterPro"/>
</dbReference>